<dbReference type="RefSeq" id="WP_123271974.1">
    <property type="nucleotide sequence ID" value="NZ_RJJQ01000014.1"/>
</dbReference>
<comment type="caution">
    <text evidence="6">The sequence shown here is derived from an EMBL/GenBank/DDBJ whole genome shotgun (WGS) entry which is preliminary data.</text>
</comment>
<keyword evidence="7" id="KW-1185">Reference proteome</keyword>
<dbReference type="Gene3D" id="3.40.50.720">
    <property type="entry name" value="NAD(P)-binding Rossmann-like Domain"/>
    <property type="match status" value="1"/>
</dbReference>
<dbReference type="FunFam" id="3.40.50.720:FF:000009">
    <property type="entry name" value="Fatty oxidation complex, alpha subunit"/>
    <property type="match status" value="1"/>
</dbReference>
<gene>
    <name evidence="6" type="ORF">EFY87_13330</name>
</gene>
<dbReference type="Pfam" id="PF00725">
    <property type="entry name" value="3HCDH"/>
    <property type="match status" value="2"/>
</dbReference>
<dbReference type="GO" id="GO:0006635">
    <property type="term" value="P:fatty acid beta-oxidation"/>
    <property type="evidence" value="ECO:0007669"/>
    <property type="project" value="TreeGrafter"/>
</dbReference>
<evidence type="ECO:0000256" key="1">
    <source>
        <dbReference type="ARBA" id="ARBA00005086"/>
    </source>
</evidence>
<comment type="pathway">
    <text evidence="1">Lipid metabolism; butanoate metabolism.</text>
</comment>
<evidence type="ECO:0000256" key="2">
    <source>
        <dbReference type="ARBA" id="ARBA00009463"/>
    </source>
</evidence>
<dbReference type="Gene3D" id="1.10.1040.50">
    <property type="match status" value="1"/>
</dbReference>
<dbReference type="GO" id="GO:0008691">
    <property type="term" value="F:3-hydroxybutyryl-CoA dehydrogenase activity"/>
    <property type="evidence" value="ECO:0007669"/>
    <property type="project" value="TreeGrafter"/>
</dbReference>
<evidence type="ECO:0000256" key="3">
    <source>
        <dbReference type="ARBA" id="ARBA00023002"/>
    </source>
</evidence>
<evidence type="ECO:0000259" key="4">
    <source>
        <dbReference type="Pfam" id="PF00725"/>
    </source>
</evidence>
<name>A0A3M9M5N3_9MICO</name>
<dbReference type="GO" id="GO:0070403">
    <property type="term" value="F:NAD+ binding"/>
    <property type="evidence" value="ECO:0007669"/>
    <property type="project" value="InterPro"/>
</dbReference>
<dbReference type="SUPFAM" id="SSF51735">
    <property type="entry name" value="NAD(P)-binding Rossmann-fold domains"/>
    <property type="match status" value="1"/>
</dbReference>
<dbReference type="Proteomes" id="UP000271678">
    <property type="component" value="Unassembled WGS sequence"/>
</dbReference>
<dbReference type="PANTHER" id="PTHR48075:SF5">
    <property type="entry name" value="3-HYDROXYBUTYRYL-COA DEHYDROGENASE"/>
    <property type="match status" value="1"/>
</dbReference>
<protein>
    <submittedName>
        <fullName evidence="6">3-hydroxyacyl-CoA dehydrogenase</fullName>
    </submittedName>
</protein>
<proteinExistence type="inferred from homology"/>
<sequence>MVSHINKVAVIGLGTMGAGIVEVFAKAGHEVYAVDGSTELAERGKGFVTKSLDRAVAKGKLAEADRDATLARITFTAELADLADADLVVEAVPERMEIKHLIFTALDDIVRPDAVLASNTSSLLLTEIAAGTAHPERVVGMHFFNPAPVLALVEVIETVLADPQVVTAVRELALNLGKRPVVVGDRAGFVANALLIPYLARAIALYQTGKVSREDLDNAARVGIGLPMGPLTLSDLVGLDVVREVCEVMYDATKRPSDASPALLKQLVLAGRLGRKTGRGFYDYAADAGAGAADGTGEMTAAAAVVGQGELAGQLADLLAKAGVSVTSIDDPAADVTALAGSPLVILAGGPDAGCDACGGGECATADDDADATDCACCGDDAASTWFAQVAAVLDERSVVLTTDEESEFALTGTLSAQVTVLPLRVHLPTKGGQVAEFGIPLGAASQQLAMVRATLAGAGFVPVAGPARPGVVVDALLFQHLNDAVAMVDSGYATPQDIDTAMTAGCGYPAGLFAILDELGASAVADGLLEQAAIDPSIVPSPLLLEHAATGEPFLA</sequence>
<accession>A0A3M9M5N3</accession>
<reference evidence="6 7" key="1">
    <citation type="submission" date="2018-11" db="EMBL/GenBank/DDBJ databases">
        <title>Draft genome of Simplicispira Flexivirga sp. BO-16.</title>
        <authorList>
            <person name="Im W.T."/>
        </authorList>
    </citation>
    <scope>NUCLEOTIDE SEQUENCE [LARGE SCALE GENOMIC DNA]</scope>
    <source>
        <strain evidence="6 7">BO-16</strain>
    </source>
</reference>
<comment type="similarity">
    <text evidence="2">Belongs to the 3-hydroxyacyl-CoA dehydrogenase family.</text>
</comment>
<dbReference type="Gene3D" id="1.10.1040.10">
    <property type="entry name" value="N-(1-d-carboxylethyl)-l-norvaline Dehydrogenase, domain 2"/>
    <property type="match status" value="1"/>
</dbReference>
<evidence type="ECO:0000313" key="6">
    <source>
        <dbReference type="EMBL" id="RNI20881.1"/>
    </source>
</evidence>
<dbReference type="AlphaFoldDB" id="A0A3M9M5N3"/>
<dbReference type="InterPro" id="IPR008927">
    <property type="entry name" value="6-PGluconate_DH-like_C_sf"/>
</dbReference>
<dbReference type="SUPFAM" id="SSF48179">
    <property type="entry name" value="6-phosphogluconate dehydrogenase C-terminal domain-like"/>
    <property type="match status" value="2"/>
</dbReference>
<dbReference type="InterPro" id="IPR013328">
    <property type="entry name" value="6PGD_dom2"/>
</dbReference>
<dbReference type="OrthoDB" id="9771883at2"/>
<feature type="domain" description="3-hydroxyacyl-CoA dehydrogenase C-terminal" evidence="4">
    <location>
        <begin position="471"/>
        <end position="552"/>
    </location>
</feature>
<dbReference type="InterPro" id="IPR006108">
    <property type="entry name" value="3HC_DH_C"/>
</dbReference>
<dbReference type="EMBL" id="RJJQ01000014">
    <property type="protein sequence ID" value="RNI20881.1"/>
    <property type="molecule type" value="Genomic_DNA"/>
</dbReference>
<keyword evidence="3" id="KW-0560">Oxidoreductase</keyword>
<dbReference type="PANTHER" id="PTHR48075">
    <property type="entry name" value="3-HYDROXYACYL-COA DEHYDROGENASE FAMILY PROTEIN"/>
    <property type="match status" value="1"/>
</dbReference>
<feature type="domain" description="3-hydroxyacyl-CoA dehydrogenase C-terminal" evidence="4">
    <location>
        <begin position="188"/>
        <end position="284"/>
    </location>
</feature>
<feature type="domain" description="3-hydroxyacyl-CoA dehydrogenase NAD binding" evidence="5">
    <location>
        <begin position="7"/>
        <end position="185"/>
    </location>
</feature>
<evidence type="ECO:0000259" key="5">
    <source>
        <dbReference type="Pfam" id="PF02737"/>
    </source>
</evidence>
<dbReference type="InterPro" id="IPR006176">
    <property type="entry name" value="3-OHacyl-CoA_DH_NAD-bd"/>
</dbReference>
<dbReference type="NCBIfam" id="NF005875">
    <property type="entry name" value="PRK07819.1"/>
    <property type="match status" value="1"/>
</dbReference>
<dbReference type="InterPro" id="IPR036291">
    <property type="entry name" value="NAD(P)-bd_dom_sf"/>
</dbReference>
<dbReference type="Pfam" id="PF02737">
    <property type="entry name" value="3HCDH_N"/>
    <property type="match status" value="1"/>
</dbReference>
<organism evidence="6 7">
    <name type="scientific">Flexivirga caeni</name>
    <dbReference type="NCBI Taxonomy" id="2294115"/>
    <lineage>
        <taxon>Bacteria</taxon>
        <taxon>Bacillati</taxon>
        <taxon>Actinomycetota</taxon>
        <taxon>Actinomycetes</taxon>
        <taxon>Micrococcales</taxon>
        <taxon>Dermacoccaceae</taxon>
        <taxon>Flexivirga</taxon>
    </lineage>
</organism>
<evidence type="ECO:0000313" key="7">
    <source>
        <dbReference type="Proteomes" id="UP000271678"/>
    </source>
</evidence>